<comment type="caution">
    <text evidence="2">The sequence shown here is derived from an EMBL/GenBank/DDBJ whole genome shotgun (WGS) entry which is preliminary data.</text>
</comment>
<feature type="transmembrane region" description="Helical" evidence="1">
    <location>
        <begin position="251"/>
        <end position="272"/>
    </location>
</feature>
<name>A0A420YJB8_9PEZI</name>
<keyword evidence="1" id="KW-0812">Transmembrane</keyword>
<dbReference type="OrthoDB" id="5430750at2759"/>
<reference evidence="2 3" key="1">
    <citation type="submission" date="2018-08" db="EMBL/GenBank/DDBJ databases">
        <title>Draft genome of the lignicolous fungus Coniochaeta pulveracea.</title>
        <authorList>
            <person name="Borstlap C.J."/>
            <person name="De Witt R.N."/>
            <person name="Botha A."/>
            <person name="Volschenk H."/>
        </authorList>
    </citation>
    <scope>NUCLEOTIDE SEQUENCE [LARGE SCALE GENOMIC DNA]</scope>
    <source>
        <strain evidence="2 3">CAB683</strain>
    </source>
</reference>
<gene>
    <name evidence="2" type="ORF">DL546_001810</name>
</gene>
<sequence length="318" mass="36681">MTTQSLTRHAFFKNAHIARNPFRTFHRDDGFLLTMSPAAGVDYLNNNFPQYLQMSREELCQEHIASALAQVFLEFSGTGTRSWYRKTVEWFLVYLITEVAVTPHNIRQGYSVPSLMDAYDAIVHELKERRYDPWQRNETIHLVRAYLICLDELTVLEGIFTKKLDFLRRLRQDCDVFPELQDSNMPDNPPDNEAGEKPLERIAFAEHMMEASSSQCRQLGADLRESLNTLFQLRSIEQNELAIMADTQNKAIFVFTAVTICVSPVVLLHVILRHESGRGEIEDRSGLLEDMWQYIVPVAPMHHLRALSGDEDAQTMFI</sequence>
<evidence type="ECO:0000256" key="1">
    <source>
        <dbReference type="SAM" id="Phobius"/>
    </source>
</evidence>
<dbReference type="EMBL" id="QVQW01000006">
    <property type="protein sequence ID" value="RKU47951.1"/>
    <property type="molecule type" value="Genomic_DNA"/>
</dbReference>
<keyword evidence="3" id="KW-1185">Reference proteome</keyword>
<protein>
    <submittedName>
        <fullName evidence="2">Uncharacterized protein</fullName>
    </submittedName>
</protein>
<evidence type="ECO:0000313" key="3">
    <source>
        <dbReference type="Proteomes" id="UP000275385"/>
    </source>
</evidence>
<evidence type="ECO:0000313" key="2">
    <source>
        <dbReference type="EMBL" id="RKU47951.1"/>
    </source>
</evidence>
<proteinExistence type="predicted"/>
<organism evidence="2 3">
    <name type="scientific">Coniochaeta pulveracea</name>
    <dbReference type="NCBI Taxonomy" id="177199"/>
    <lineage>
        <taxon>Eukaryota</taxon>
        <taxon>Fungi</taxon>
        <taxon>Dikarya</taxon>
        <taxon>Ascomycota</taxon>
        <taxon>Pezizomycotina</taxon>
        <taxon>Sordariomycetes</taxon>
        <taxon>Sordariomycetidae</taxon>
        <taxon>Coniochaetales</taxon>
        <taxon>Coniochaetaceae</taxon>
        <taxon>Coniochaeta</taxon>
    </lineage>
</organism>
<keyword evidence="1" id="KW-1133">Transmembrane helix</keyword>
<dbReference type="AlphaFoldDB" id="A0A420YJB8"/>
<dbReference type="STRING" id="177199.A0A420YJB8"/>
<keyword evidence="1" id="KW-0472">Membrane</keyword>
<dbReference type="Proteomes" id="UP000275385">
    <property type="component" value="Unassembled WGS sequence"/>
</dbReference>
<accession>A0A420YJB8</accession>